<proteinExistence type="inferred from homology"/>
<dbReference type="PROSITE" id="PS50405">
    <property type="entry name" value="GST_CTER"/>
    <property type="match status" value="1"/>
</dbReference>
<dbReference type="SUPFAM" id="SSF47616">
    <property type="entry name" value="GST C-terminal domain-like"/>
    <property type="match status" value="1"/>
</dbReference>
<comment type="function">
    <text evidence="1">Is involved in the conjugation of reduced glutathione to a wide number of exogenous and endogenous hydrophobic electrophiles.</text>
</comment>
<dbReference type="GO" id="GO:0005829">
    <property type="term" value="C:cytosol"/>
    <property type="evidence" value="ECO:0007669"/>
    <property type="project" value="UniProtKB-SubCell"/>
</dbReference>
<dbReference type="AlphaFoldDB" id="A0A6D2JI39"/>
<evidence type="ECO:0000313" key="3">
    <source>
        <dbReference type="EMBL" id="CAA7036995.1"/>
    </source>
</evidence>
<keyword evidence="1" id="KW-0808">Transferase</keyword>
<dbReference type="Gene3D" id="1.20.1050.10">
    <property type="match status" value="1"/>
</dbReference>
<accession>A0A6D2JI39</accession>
<name>A0A6D2JI39_9BRAS</name>
<evidence type="ECO:0000259" key="2">
    <source>
        <dbReference type="PROSITE" id="PS50405"/>
    </source>
</evidence>
<dbReference type="Pfam" id="PF13410">
    <property type="entry name" value="GST_C_2"/>
    <property type="match status" value="1"/>
</dbReference>
<evidence type="ECO:0000313" key="4">
    <source>
        <dbReference type="Proteomes" id="UP000467841"/>
    </source>
</evidence>
<comment type="caution">
    <text evidence="3">The sequence shown here is derived from an EMBL/GenBank/DDBJ whole genome shotgun (WGS) entry which is preliminary data.</text>
</comment>
<dbReference type="InterPro" id="IPR036282">
    <property type="entry name" value="Glutathione-S-Trfase_C_sf"/>
</dbReference>
<reference evidence="3" key="1">
    <citation type="submission" date="2020-01" db="EMBL/GenBank/DDBJ databases">
        <authorList>
            <person name="Mishra B."/>
        </authorList>
    </citation>
    <scope>NUCLEOTIDE SEQUENCE [LARGE SCALE GENOMIC DNA]</scope>
</reference>
<dbReference type="PANTHER" id="PTHR11260:SF593">
    <property type="entry name" value="GLUTATHIONE S-TRANSFERASE U25"/>
    <property type="match status" value="1"/>
</dbReference>
<keyword evidence="1" id="KW-0963">Cytoplasm</keyword>
<dbReference type="EC" id="2.5.1.18" evidence="1"/>
<protein>
    <recommendedName>
        <fullName evidence="1">Glutathione S-transferase</fullName>
        <ecNumber evidence="1">2.5.1.18</ecNumber>
    </recommendedName>
</protein>
<dbReference type="InterPro" id="IPR010987">
    <property type="entry name" value="Glutathione-S-Trfase_C-like"/>
</dbReference>
<comment type="subcellular location">
    <subcellularLocation>
        <location evidence="1">Cytoplasm</location>
        <location evidence="1">Cytosol</location>
    </subcellularLocation>
</comment>
<dbReference type="GO" id="GO:0004364">
    <property type="term" value="F:glutathione transferase activity"/>
    <property type="evidence" value="ECO:0007669"/>
    <property type="project" value="UniProtKB-UniRule"/>
</dbReference>
<dbReference type="PANTHER" id="PTHR11260">
    <property type="entry name" value="GLUTATHIONE S-TRANSFERASE, GST, SUPERFAMILY, GST DOMAIN CONTAINING"/>
    <property type="match status" value="1"/>
</dbReference>
<dbReference type="InterPro" id="IPR045074">
    <property type="entry name" value="GST_C_Tau"/>
</dbReference>
<feature type="domain" description="GST C-terminal" evidence="2">
    <location>
        <begin position="1"/>
        <end position="106"/>
    </location>
</feature>
<dbReference type="EMBL" id="CACVBM020001167">
    <property type="protein sequence ID" value="CAA7036995.1"/>
    <property type="molecule type" value="Genomic_DNA"/>
</dbReference>
<keyword evidence="4" id="KW-1185">Reference proteome</keyword>
<sequence>MDQMYSAQRKVWASRGEEHEAGTKEFIELLKTLEAELGDKPYFGGDRFGYVDIGLIRFYTMFPAYDKFGNLSIESECPKLIAWGNKCLQRESVAESLPESDKVTIFISEFRKISMVDK</sequence>
<comment type="catalytic activity">
    <reaction evidence="1">
        <text>RX + glutathione = an S-substituted glutathione + a halide anion + H(+)</text>
        <dbReference type="Rhea" id="RHEA:16437"/>
        <dbReference type="ChEBI" id="CHEBI:15378"/>
        <dbReference type="ChEBI" id="CHEBI:16042"/>
        <dbReference type="ChEBI" id="CHEBI:17792"/>
        <dbReference type="ChEBI" id="CHEBI:57925"/>
        <dbReference type="ChEBI" id="CHEBI:90779"/>
        <dbReference type="EC" id="2.5.1.18"/>
    </reaction>
</comment>
<dbReference type="Proteomes" id="UP000467841">
    <property type="component" value="Unassembled WGS sequence"/>
</dbReference>
<dbReference type="InterPro" id="IPR045073">
    <property type="entry name" value="Omega/Tau-like"/>
</dbReference>
<organism evidence="3 4">
    <name type="scientific">Microthlaspi erraticum</name>
    <dbReference type="NCBI Taxonomy" id="1685480"/>
    <lineage>
        <taxon>Eukaryota</taxon>
        <taxon>Viridiplantae</taxon>
        <taxon>Streptophyta</taxon>
        <taxon>Embryophyta</taxon>
        <taxon>Tracheophyta</taxon>
        <taxon>Spermatophyta</taxon>
        <taxon>Magnoliopsida</taxon>
        <taxon>eudicotyledons</taxon>
        <taxon>Gunneridae</taxon>
        <taxon>Pentapetalae</taxon>
        <taxon>rosids</taxon>
        <taxon>malvids</taxon>
        <taxon>Brassicales</taxon>
        <taxon>Brassicaceae</taxon>
        <taxon>Coluteocarpeae</taxon>
        <taxon>Microthlaspi</taxon>
    </lineage>
</organism>
<dbReference type="GO" id="GO:0006749">
    <property type="term" value="P:glutathione metabolic process"/>
    <property type="evidence" value="ECO:0007669"/>
    <property type="project" value="InterPro"/>
</dbReference>
<evidence type="ECO:0000256" key="1">
    <source>
        <dbReference type="RuleBase" id="RU369102"/>
    </source>
</evidence>
<dbReference type="OrthoDB" id="202840at2759"/>
<comment type="similarity">
    <text evidence="1">Belongs to the GST superfamily.</text>
</comment>
<dbReference type="CDD" id="cd03185">
    <property type="entry name" value="GST_C_Tau"/>
    <property type="match status" value="1"/>
</dbReference>
<gene>
    <name evidence="3" type="ORF">MERR_LOCUS24230</name>
</gene>